<protein>
    <submittedName>
        <fullName evidence="2">Uncharacterized protein</fullName>
    </submittedName>
</protein>
<gene>
    <name evidence="2" type="ORF">F2Q69_00005455</name>
</gene>
<evidence type="ECO:0000313" key="3">
    <source>
        <dbReference type="Proteomes" id="UP000712600"/>
    </source>
</evidence>
<proteinExistence type="predicted"/>
<comment type="caution">
    <text evidence="2">The sequence shown here is derived from an EMBL/GenBank/DDBJ whole genome shotgun (WGS) entry which is preliminary data.</text>
</comment>
<organism evidence="2 3">
    <name type="scientific">Brassica cretica</name>
    <name type="common">Mustard</name>
    <dbReference type="NCBI Taxonomy" id="69181"/>
    <lineage>
        <taxon>Eukaryota</taxon>
        <taxon>Viridiplantae</taxon>
        <taxon>Streptophyta</taxon>
        <taxon>Embryophyta</taxon>
        <taxon>Tracheophyta</taxon>
        <taxon>Spermatophyta</taxon>
        <taxon>Magnoliopsida</taxon>
        <taxon>eudicotyledons</taxon>
        <taxon>Gunneridae</taxon>
        <taxon>Pentapetalae</taxon>
        <taxon>rosids</taxon>
        <taxon>malvids</taxon>
        <taxon>Brassicales</taxon>
        <taxon>Brassicaceae</taxon>
        <taxon>Brassiceae</taxon>
        <taxon>Brassica</taxon>
    </lineage>
</organism>
<dbReference type="Proteomes" id="UP000712600">
    <property type="component" value="Unassembled WGS sequence"/>
</dbReference>
<name>A0A8S9P6G1_BRACR</name>
<feature type="region of interest" description="Disordered" evidence="1">
    <location>
        <begin position="14"/>
        <end position="84"/>
    </location>
</feature>
<dbReference type="EMBL" id="QGKX02001521">
    <property type="protein sequence ID" value="KAF3509831.1"/>
    <property type="molecule type" value="Genomic_DNA"/>
</dbReference>
<reference evidence="2" key="1">
    <citation type="submission" date="2019-12" db="EMBL/GenBank/DDBJ databases">
        <title>Genome sequencing and annotation of Brassica cretica.</title>
        <authorList>
            <person name="Studholme D.J."/>
            <person name="Sarris P."/>
        </authorList>
    </citation>
    <scope>NUCLEOTIDE SEQUENCE</scope>
    <source>
        <strain evidence="2">PFS-109/04</strain>
        <tissue evidence="2">Leaf</tissue>
    </source>
</reference>
<sequence length="101" mass="11138">MCLSVRKYKVNKIRRDLSSASSREEGDGGEDVEDVKSLRRPSHSYVGLSDGDDDETDDSYVGHSDGTEEDGTEQDGNDQDHEMDGVVMLEVFKAPKTNVVV</sequence>
<feature type="compositionally biased region" description="Basic and acidic residues" evidence="1">
    <location>
        <begin position="14"/>
        <end position="26"/>
    </location>
</feature>
<accession>A0A8S9P6G1</accession>
<feature type="compositionally biased region" description="Acidic residues" evidence="1">
    <location>
        <begin position="67"/>
        <end position="77"/>
    </location>
</feature>
<evidence type="ECO:0000313" key="2">
    <source>
        <dbReference type="EMBL" id="KAF3509831.1"/>
    </source>
</evidence>
<dbReference type="AlphaFoldDB" id="A0A8S9P6G1"/>
<evidence type="ECO:0000256" key="1">
    <source>
        <dbReference type="SAM" id="MobiDB-lite"/>
    </source>
</evidence>